<dbReference type="PANTHER" id="PTHR14150">
    <property type="entry name" value="U3 SMALL NUCLEOLAR RNA-ASSOCIATED PROTEIN 14"/>
    <property type="match status" value="1"/>
</dbReference>
<protein>
    <submittedName>
        <fullName evidence="5">U3 small nucleolar RNA-associated protein</fullName>
    </submittedName>
</protein>
<evidence type="ECO:0000256" key="2">
    <source>
        <dbReference type="ARBA" id="ARBA00022553"/>
    </source>
</evidence>
<feature type="compositionally biased region" description="Polar residues" evidence="4">
    <location>
        <begin position="370"/>
        <end position="387"/>
    </location>
</feature>
<dbReference type="AlphaFoldDB" id="A0AAD6J398"/>
<reference evidence="5" key="1">
    <citation type="submission" date="2023-01" db="EMBL/GenBank/DDBJ databases">
        <title>The chitinases involved in constricting ring structure development in the nematode-trapping fungus Drechslerella dactyloides.</title>
        <authorList>
            <person name="Wang R."/>
            <person name="Zhang L."/>
            <person name="Tang P."/>
            <person name="Li S."/>
            <person name="Liang L."/>
        </authorList>
    </citation>
    <scope>NUCLEOTIDE SEQUENCE</scope>
    <source>
        <strain evidence="5">YMF1.00031</strain>
    </source>
</reference>
<dbReference type="InterPro" id="IPR006709">
    <property type="entry name" value="SSU_processome_Utp14"/>
</dbReference>
<dbReference type="Pfam" id="PF04615">
    <property type="entry name" value="Utp14"/>
    <property type="match status" value="2"/>
</dbReference>
<feature type="compositionally biased region" description="Low complexity" evidence="4">
    <location>
        <begin position="458"/>
        <end position="468"/>
    </location>
</feature>
<evidence type="ECO:0000256" key="3">
    <source>
        <dbReference type="ARBA" id="ARBA00023242"/>
    </source>
</evidence>
<keyword evidence="6" id="KW-1185">Reference proteome</keyword>
<organism evidence="5 6">
    <name type="scientific">Drechslerella dactyloides</name>
    <name type="common">Nematode-trapping fungus</name>
    <name type="synonym">Arthrobotrys dactyloides</name>
    <dbReference type="NCBI Taxonomy" id="74499"/>
    <lineage>
        <taxon>Eukaryota</taxon>
        <taxon>Fungi</taxon>
        <taxon>Dikarya</taxon>
        <taxon>Ascomycota</taxon>
        <taxon>Pezizomycotina</taxon>
        <taxon>Orbiliomycetes</taxon>
        <taxon>Orbiliales</taxon>
        <taxon>Orbiliaceae</taxon>
        <taxon>Drechslerella</taxon>
    </lineage>
</organism>
<proteinExistence type="predicted"/>
<feature type="region of interest" description="Disordered" evidence="4">
    <location>
        <begin position="275"/>
        <end position="303"/>
    </location>
</feature>
<feature type="region of interest" description="Disordered" evidence="4">
    <location>
        <begin position="44"/>
        <end position="74"/>
    </location>
</feature>
<feature type="region of interest" description="Disordered" evidence="4">
    <location>
        <begin position="87"/>
        <end position="109"/>
    </location>
</feature>
<keyword evidence="3" id="KW-0539">Nucleus</keyword>
<dbReference type="GO" id="GO:0032040">
    <property type="term" value="C:small-subunit processome"/>
    <property type="evidence" value="ECO:0007669"/>
    <property type="project" value="InterPro"/>
</dbReference>
<dbReference type="EMBL" id="JAQGDS010000002">
    <property type="protein sequence ID" value="KAJ6262789.1"/>
    <property type="molecule type" value="Genomic_DNA"/>
</dbReference>
<comment type="subcellular location">
    <subcellularLocation>
        <location evidence="1">Nucleus</location>
        <location evidence="1">Nucleolus</location>
    </subcellularLocation>
</comment>
<feature type="region of interest" description="Disordered" evidence="4">
    <location>
        <begin position="559"/>
        <end position="580"/>
    </location>
</feature>
<dbReference type="PANTHER" id="PTHR14150:SF12">
    <property type="entry name" value="U3 SMALL NUCLEOLAR RNA-ASSOCIATED PROTEIN 14 HOMOLOG A"/>
    <property type="match status" value="1"/>
</dbReference>
<accession>A0AAD6J398</accession>
<feature type="compositionally biased region" description="Polar residues" evidence="4">
    <location>
        <begin position="567"/>
        <end position="580"/>
    </location>
</feature>
<keyword evidence="2" id="KW-0597">Phosphoprotein</keyword>
<dbReference type="Proteomes" id="UP001221413">
    <property type="component" value="Unassembled WGS sequence"/>
</dbReference>
<name>A0AAD6J398_DREDA</name>
<feature type="compositionally biased region" description="Polar residues" evidence="4">
    <location>
        <begin position="87"/>
        <end position="104"/>
    </location>
</feature>
<gene>
    <name evidence="5" type="ORF">Dda_1346</name>
</gene>
<evidence type="ECO:0000313" key="6">
    <source>
        <dbReference type="Proteomes" id="UP001221413"/>
    </source>
</evidence>
<feature type="region of interest" description="Disordered" evidence="4">
    <location>
        <begin position="506"/>
        <end position="542"/>
    </location>
</feature>
<feature type="region of interest" description="Disordered" evidence="4">
    <location>
        <begin position="1"/>
        <end position="28"/>
    </location>
</feature>
<feature type="compositionally biased region" description="Basic and acidic residues" evidence="4">
    <location>
        <begin position="9"/>
        <end position="19"/>
    </location>
</feature>
<feature type="compositionally biased region" description="Polar residues" evidence="4">
    <location>
        <begin position="513"/>
        <end position="527"/>
    </location>
</feature>
<dbReference type="GO" id="GO:0006364">
    <property type="term" value="P:rRNA processing"/>
    <property type="evidence" value="ECO:0007669"/>
    <property type="project" value="InterPro"/>
</dbReference>
<sequence length="580" mass="62912">MPSVVPHSGADELDSHSEASDLADPVESLQSPATLLQAVGAFSAAAASTRKRKRGAPGLNKSSRTSHFLPGKLDSSDVGTTSLLHLGSRQNQINGSKVSGQTVSSDDRHRLEAPTPDALQLRQNRQAAYKTTKETLDRWLDTVKSMRDAEQLTFPIARQTKDSCIRNPVPLSAPPLVKLGKPAGNLESKVALALSADVQGSDSNLEKQILTASSKRTRADKRAQVAHLRMERELIIRREAKAKRLKRIKSKTYRRILKRDAQRIANKMGEFETEIDDDSLASATNDSSTREGIAPENGDPEELRLQQYNGKPTRTSESHLSKMKFMADAEERRLRIENIDTMADPSGRRIFHKGLGNGATKAGALDHRSTTIQSESDRSNGTPSSRANPGAPSAKPALICGDTNPWLAKNADTASDETKANYKAKAAPTDPDPGSMFDARESNIPGSLLIPRTSTDQSSPNSHLVSSSPGLYPSLQSSHKKSDLLLRAFAGDNVLQEVLKDVDVQDTSEVDRPSSSLPGWGTWSSLTRPARGSSKAKKDVTKPSFKSGKVIISNKYSKKVPDDPFLNVSSKRTATDNLMA</sequence>
<evidence type="ECO:0000313" key="5">
    <source>
        <dbReference type="EMBL" id="KAJ6262789.1"/>
    </source>
</evidence>
<comment type="caution">
    <text evidence="5">The sequence shown here is derived from an EMBL/GenBank/DDBJ whole genome shotgun (WGS) entry which is preliminary data.</text>
</comment>
<feature type="region of interest" description="Disordered" evidence="4">
    <location>
        <begin position="346"/>
        <end position="470"/>
    </location>
</feature>
<evidence type="ECO:0000256" key="4">
    <source>
        <dbReference type="SAM" id="MobiDB-lite"/>
    </source>
</evidence>
<evidence type="ECO:0000256" key="1">
    <source>
        <dbReference type="ARBA" id="ARBA00004604"/>
    </source>
</evidence>